<gene>
    <name evidence="8" type="ORF">E2562_023037</name>
</gene>
<evidence type="ECO:0000256" key="7">
    <source>
        <dbReference type="SAM" id="Phobius"/>
    </source>
</evidence>
<dbReference type="Gene3D" id="1.20.1250.20">
    <property type="entry name" value="MFS general substrate transporter like domains"/>
    <property type="match status" value="1"/>
</dbReference>
<evidence type="ECO:0008006" key="10">
    <source>
        <dbReference type="Google" id="ProtNLM"/>
    </source>
</evidence>
<proteinExistence type="inferred from homology"/>
<dbReference type="Pfam" id="PF00854">
    <property type="entry name" value="PTR2"/>
    <property type="match status" value="1"/>
</dbReference>
<dbReference type="AlphaFoldDB" id="A0A6G1EYM8"/>
<comment type="similarity">
    <text evidence="2">Belongs to the major facilitator superfamily. Proton-dependent oligopeptide transporter (POT/PTR) (TC 2.A.17) family.</text>
</comment>
<evidence type="ECO:0000256" key="1">
    <source>
        <dbReference type="ARBA" id="ARBA00004141"/>
    </source>
</evidence>
<evidence type="ECO:0000256" key="6">
    <source>
        <dbReference type="SAM" id="MobiDB-lite"/>
    </source>
</evidence>
<evidence type="ECO:0000313" key="9">
    <source>
        <dbReference type="Proteomes" id="UP000479710"/>
    </source>
</evidence>
<dbReference type="FunFam" id="1.20.1250.20:FF:000204">
    <property type="entry name" value="Peptide transporter PTR2"/>
    <property type="match status" value="1"/>
</dbReference>
<name>A0A6G1EYM8_9ORYZ</name>
<feature type="transmembrane region" description="Helical" evidence="7">
    <location>
        <begin position="514"/>
        <end position="533"/>
    </location>
</feature>
<feature type="transmembrane region" description="Helical" evidence="7">
    <location>
        <begin position="207"/>
        <end position="228"/>
    </location>
</feature>
<feature type="transmembrane region" description="Helical" evidence="7">
    <location>
        <begin position="397"/>
        <end position="417"/>
    </location>
</feature>
<feature type="transmembrane region" description="Helical" evidence="7">
    <location>
        <begin position="137"/>
        <end position="161"/>
    </location>
</feature>
<accession>A0A6G1EYM8</accession>
<evidence type="ECO:0000256" key="4">
    <source>
        <dbReference type="ARBA" id="ARBA00022989"/>
    </source>
</evidence>
<keyword evidence="3 7" id="KW-0812">Transmembrane</keyword>
<dbReference type="EMBL" id="SPHZ02000002">
    <property type="protein sequence ID" value="KAF0929689.1"/>
    <property type="molecule type" value="Genomic_DNA"/>
</dbReference>
<keyword evidence="4 7" id="KW-1133">Transmembrane helix</keyword>
<dbReference type="InterPro" id="IPR036259">
    <property type="entry name" value="MFS_trans_sf"/>
</dbReference>
<evidence type="ECO:0000313" key="8">
    <source>
        <dbReference type="EMBL" id="KAF0929689.1"/>
    </source>
</evidence>
<protein>
    <recommendedName>
        <fullName evidence="10">Major facilitator superfamily (MFS) profile domain-containing protein</fullName>
    </recommendedName>
</protein>
<sequence length="543" mass="58868">MDHTHKPSPLADEAALTNEDKASNTGDGSVDVKGNPASKHSTGTECLEQLSFFGIQYNLVTFLTTKLHQRNAAAARNYTMWQGTCYVAPLAGAILADSFLGRYRTVVAFFSVYIIGMGTMTLSAASPAAISRSIQPAVFSLGLYLMAIGSGCIKSCVGPFGADQFDGGDPVERPKKSSYFNWFYFAMYVGGLTSGTAMVWVQDNYGWLIGFGVPALCTVLAMASFLLGSRMYRYHKPRGSPVVRACQVVVAAVRKRNVVLPHDDFVLYDGPAEGRQKLKHTDQFRFLDKAAVAVGGEAAQPWRLCTVTQVEEVKAIVRMLPVWATGIVYCMVLVQQSLFLVQGRAMRRRLGSAFAIPPASLNSIYAVAVLVLVPLYDRAVVPIARRLTGNERGLSELQRIGAGLVLSVAAMAAAATVEGRRLAAAGEMSIAWQVPQYMLLGASAVFAYVGQLEFFYNQAPDSMRSLCSALGHMTWSLGSYLSSIVVTIVSSTTARGGSPGWIADEINDGHLDRFFWFVAGLSSINLVVFVCCAKRYKDNNELH</sequence>
<dbReference type="GO" id="GO:0022857">
    <property type="term" value="F:transmembrane transporter activity"/>
    <property type="evidence" value="ECO:0007669"/>
    <property type="project" value="InterPro"/>
</dbReference>
<dbReference type="Proteomes" id="UP000479710">
    <property type="component" value="Unassembled WGS sequence"/>
</dbReference>
<evidence type="ECO:0000256" key="2">
    <source>
        <dbReference type="ARBA" id="ARBA00005982"/>
    </source>
</evidence>
<dbReference type="PANTHER" id="PTHR11654">
    <property type="entry name" value="OLIGOPEPTIDE TRANSPORTER-RELATED"/>
    <property type="match status" value="1"/>
</dbReference>
<dbReference type="GO" id="GO:0016020">
    <property type="term" value="C:membrane"/>
    <property type="evidence" value="ECO:0007669"/>
    <property type="project" value="UniProtKB-SubCell"/>
</dbReference>
<dbReference type="InterPro" id="IPR000109">
    <property type="entry name" value="POT_fam"/>
</dbReference>
<keyword evidence="9" id="KW-1185">Reference proteome</keyword>
<feature type="transmembrane region" description="Helical" evidence="7">
    <location>
        <begin position="477"/>
        <end position="494"/>
    </location>
</feature>
<reference evidence="8 9" key="1">
    <citation type="submission" date="2019-11" db="EMBL/GenBank/DDBJ databases">
        <title>Whole genome sequence of Oryza granulata.</title>
        <authorList>
            <person name="Li W."/>
        </authorList>
    </citation>
    <scope>NUCLEOTIDE SEQUENCE [LARGE SCALE GENOMIC DNA]</scope>
    <source>
        <strain evidence="9">cv. Menghai</strain>
        <tissue evidence="8">Leaf</tissue>
    </source>
</reference>
<dbReference type="SUPFAM" id="SSF103473">
    <property type="entry name" value="MFS general substrate transporter"/>
    <property type="match status" value="1"/>
</dbReference>
<feature type="transmembrane region" description="Helical" evidence="7">
    <location>
        <begin position="106"/>
        <end position="125"/>
    </location>
</feature>
<comment type="subcellular location">
    <subcellularLocation>
        <location evidence="1">Membrane</location>
        <topology evidence="1">Multi-pass membrane protein</topology>
    </subcellularLocation>
</comment>
<organism evidence="8 9">
    <name type="scientific">Oryza meyeriana var. granulata</name>
    <dbReference type="NCBI Taxonomy" id="110450"/>
    <lineage>
        <taxon>Eukaryota</taxon>
        <taxon>Viridiplantae</taxon>
        <taxon>Streptophyta</taxon>
        <taxon>Embryophyta</taxon>
        <taxon>Tracheophyta</taxon>
        <taxon>Spermatophyta</taxon>
        <taxon>Magnoliopsida</taxon>
        <taxon>Liliopsida</taxon>
        <taxon>Poales</taxon>
        <taxon>Poaceae</taxon>
        <taxon>BOP clade</taxon>
        <taxon>Oryzoideae</taxon>
        <taxon>Oryzeae</taxon>
        <taxon>Oryzinae</taxon>
        <taxon>Oryza</taxon>
        <taxon>Oryza meyeriana</taxon>
    </lineage>
</organism>
<evidence type="ECO:0000256" key="5">
    <source>
        <dbReference type="ARBA" id="ARBA00023136"/>
    </source>
</evidence>
<feature type="transmembrane region" description="Helical" evidence="7">
    <location>
        <begin position="437"/>
        <end position="456"/>
    </location>
</feature>
<keyword evidence="5 7" id="KW-0472">Membrane</keyword>
<feature type="region of interest" description="Disordered" evidence="6">
    <location>
        <begin position="1"/>
        <end position="38"/>
    </location>
</feature>
<feature type="transmembrane region" description="Helical" evidence="7">
    <location>
        <begin position="182"/>
        <end position="201"/>
    </location>
</feature>
<feature type="transmembrane region" description="Helical" evidence="7">
    <location>
        <begin position="320"/>
        <end position="341"/>
    </location>
</feature>
<feature type="transmembrane region" description="Helical" evidence="7">
    <location>
        <begin position="353"/>
        <end position="376"/>
    </location>
</feature>
<comment type="caution">
    <text evidence="8">The sequence shown here is derived from an EMBL/GenBank/DDBJ whole genome shotgun (WGS) entry which is preliminary data.</text>
</comment>
<dbReference type="OrthoDB" id="8904098at2759"/>
<evidence type="ECO:0000256" key="3">
    <source>
        <dbReference type="ARBA" id="ARBA00022692"/>
    </source>
</evidence>